<gene>
    <name evidence="2" type="ordered locus">FraEuI1c_4115</name>
</gene>
<evidence type="ECO:0000256" key="1">
    <source>
        <dbReference type="SAM" id="SignalP"/>
    </source>
</evidence>
<accession>E3J997</accession>
<dbReference type="Proteomes" id="UP000002484">
    <property type="component" value="Chromosome"/>
</dbReference>
<keyword evidence="3" id="KW-1185">Reference proteome</keyword>
<dbReference type="STRING" id="298654.FraEuI1c_4115"/>
<name>E3J997_PSEI1</name>
<dbReference type="KEGG" id="fri:FraEuI1c_4115"/>
<evidence type="ECO:0000313" key="3">
    <source>
        <dbReference type="Proteomes" id="UP000002484"/>
    </source>
</evidence>
<feature type="chain" id="PRO_5039068999" evidence="1">
    <location>
        <begin position="33"/>
        <end position="622"/>
    </location>
</feature>
<organism evidence="2 3">
    <name type="scientific">Pseudofrankia inefficax (strain DSM 45817 / CECT 9037 / DDB 130130 / EuI1c)</name>
    <name type="common">Frankia inefficax</name>
    <dbReference type="NCBI Taxonomy" id="298654"/>
    <lineage>
        <taxon>Bacteria</taxon>
        <taxon>Bacillati</taxon>
        <taxon>Actinomycetota</taxon>
        <taxon>Actinomycetes</taxon>
        <taxon>Frankiales</taxon>
        <taxon>Frankiaceae</taxon>
        <taxon>Pseudofrankia</taxon>
    </lineage>
</organism>
<dbReference type="HOGENOM" id="CLU_446240_0_0_11"/>
<dbReference type="InParanoid" id="E3J997"/>
<feature type="signal peptide" evidence="1">
    <location>
        <begin position="1"/>
        <end position="32"/>
    </location>
</feature>
<dbReference type="AlphaFoldDB" id="E3J997"/>
<dbReference type="EMBL" id="CP002299">
    <property type="protein sequence ID" value="ADP82116.1"/>
    <property type="molecule type" value="Genomic_DNA"/>
</dbReference>
<protein>
    <submittedName>
        <fullName evidence="2">Uncharacterized protein</fullName>
    </submittedName>
</protein>
<keyword evidence="1" id="KW-0732">Signal</keyword>
<evidence type="ECO:0000313" key="2">
    <source>
        <dbReference type="EMBL" id="ADP82116.1"/>
    </source>
</evidence>
<proteinExistence type="predicted"/>
<reference evidence="2 3" key="1">
    <citation type="submission" date="2010-10" db="EMBL/GenBank/DDBJ databases">
        <title>Complete sequence of Frankia sp. EuI1c.</title>
        <authorList>
            <consortium name="US DOE Joint Genome Institute"/>
            <person name="Lucas S."/>
            <person name="Copeland A."/>
            <person name="Lapidus A."/>
            <person name="Cheng J.-F."/>
            <person name="Bruce D."/>
            <person name="Goodwin L."/>
            <person name="Pitluck S."/>
            <person name="Chertkov O."/>
            <person name="Detter J.C."/>
            <person name="Han C."/>
            <person name="Tapia R."/>
            <person name="Land M."/>
            <person name="Hauser L."/>
            <person name="Jeffries C."/>
            <person name="Kyrpides N."/>
            <person name="Ivanova N."/>
            <person name="Mikhailova N."/>
            <person name="Beauchemin N."/>
            <person name="Sen A."/>
            <person name="Sur S.A."/>
            <person name="Gtari M."/>
            <person name="Wall L."/>
            <person name="Tisa L."/>
            <person name="Woyke T."/>
        </authorList>
    </citation>
    <scope>NUCLEOTIDE SEQUENCE [LARGE SCALE GENOMIC DNA]</scope>
    <source>
        <strain evidence="3">DSM 45817 / CECT 9037 / EuI1c</strain>
    </source>
</reference>
<sequence precursor="true">MVKSSSPRRKLQGRRWRGLLGVLTVAVAAALAVQGCTSSSPQSTPASPASTNIPVKFSELPVPPTVPADGICASPTGCVSANWGGLGSPGFYWDPHYVLLGITYAGAPAAPSPASVYNGPQVIVVRTDGTTFADGNAWKCITCGVAFGADIDPTQFPYPPAHELPDGRHVLVGNGILECGQNGADYAVTDPRCTPANTRIAPIYWGTKPLRGLTGREWRLSPDGVHLAWDTLDLATFSEVPFAGRLTYDKANKRYDLVNVSALYNPSDTRYAPYVVGPGNKLTFNSAGMVGELRGWNNDGTATLGIQAYESDSVDAWETSLATGKSRALTDHAEYTDPMSMSPDGRWLLAEEVIGSGRLDFISGMEGIPPITDQLSTIGYVSGIRNNGNRRFFLPWLVGTDGKVHQQINKGADAAWNTAADPAWLADSTAVVYTENLACGANPTPHKCPDSTEPGGRNSRTMIARFPTLPASKAVAPPVTSDRTWGLPATQGQQLPPPTPLPAGTYTVDGKVSGSASVVITHNAADTAIASIDVTFRDVVDKPGYVLNGTEKVSIVGTTPLNEVVTWNANITLSGQHTGSKSTSPGGFTLGPDLLLQNKFLPTGTMTTVLDGRTYTQPASGA</sequence>
<dbReference type="eggNOG" id="COG0823">
    <property type="taxonomic scope" value="Bacteria"/>
</dbReference>